<gene>
    <name evidence="2" type="ORF">S01H1_77632</name>
</gene>
<feature type="region of interest" description="Disordered" evidence="1">
    <location>
        <begin position="143"/>
        <end position="171"/>
    </location>
</feature>
<protein>
    <recommendedName>
        <fullName evidence="3">Phage portal protein</fullName>
    </recommendedName>
</protein>
<evidence type="ECO:0000313" key="2">
    <source>
        <dbReference type="EMBL" id="GAG52062.1"/>
    </source>
</evidence>
<dbReference type="EMBL" id="BARS01052191">
    <property type="protein sequence ID" value="GAG52062.1"/>
    <property type="molecule type" value="Genomic_DNA"/>
</dbReference>
<sequence length="171" mass="19977">AIIIVNRAVEHTVIKYNPDLNNLIRAIDKQDEEIIGNFGIPKALLSREKTMARATLEFSLRAFYESTIASEQAYLKRELENQWYDPIVESLGYQDKIRIRHEWRPIFDPQSDLIVALTRAVEAGIVNVDEFWRRLGWELDRVPGSSVGLRPRRPEDEDKDENETPKKEDER</sequence>
<feature type="compositionally biased region" description="Basic and acidic residues" evidence="1">
    <location>
        <begin position="152"/>
        <end position="171"/>
    </location>
</feature>
<feature type="non-terminal residue" evidence="2">
    <location>
        <position position="1"/>
    </location>
</feature>
<evidence type="ECO:0008006" key="3">
    <source>
        <dbReference type="Google" id="ProtNLM"/>
    </source>
</evidence>
<organism evidence="2">
    <name type="scientific">marine sediment metagenome</name>
    <dbReference type="NCBI Taxonomy" id="412755"/>
    <lineage>
        <taxon>unclassified sequences</taxon>
        <taxon>metagenomes</taxon>
        <taxon>ecological metagenomes</taxon>
    </lineage>
</organism>
<reference evidence="2" key="1">
    <citation type="journal article" date="2014" name="Front. Microbiol.">
        <title>High frequency of phylogenetically diverse reductive dehalogenase-homologous genes in deep subseafloor sedimentary metagenomes.</title>
        <authorList>
            <person name="Kawai M."/>
            <person name="Futagami T."/>
            <person name="Toyoda A."/>
            <person name="Takaki Y."/>
            <person name="Nishi S."/>
            <person name="Hori S."/>
            <person name="Arai W."/>
            <person name="Tsubouchi T."/>
            <person name="Morono Y."/>
            <person name="Uchiyama I."/>
            <person name="Ito T."/>
            <person name="Fujiyama A."/>
            <person name="Inagaki F."/>
            <person name="Takami H."/>
        </authorList>
    </citation>
    <scope>NUCLEOTIDE SEQUENCE</scope>
    <source>
        <strain evidence="2">Expedition CK06-06</strain>
    </source>
</reference>
<comment type="caution">
    <text evidence="2">The sequence shown here is derived from an EMBL/GenBank/DDBJ whole genome shotgun (WGS) entry which is preliminary data.</text>
</comment>
<dbReference type="AlphaFoldDB" id="X0Z075"/>
<accession>X0Z075</accession>
<proteinExistence type="predicted"/>
<name>X0Z075_9ZZZZ</name>
<evidence type="ECO:0000256" key="1">
    <source>
        <dbReference type="SAM" id="MobiDB-lite"/>
    </source>
</evidence>